<dbReference type="AlphaFoldDB" id="A0A1E3UK62"/>
<keyword evidence="10" id="KW-1185">Reference proteome</keyword>
<accession>A0A1E3UK62</accession>
<reference evidence="5 8" key="1">
    <citation type="submission" date="2016-07" db="EMBL/GenBank/DDBJ databases">
        <title>Characterization of isolates of Eisenbergiella tayi derived from blood cultures, using whole genome sequencing.</title>
        <authorList>
            <person name="Burdz T."/>
            <person name="Wiebe D."/>
            <person name="Huynh C."/>
            <person name="Bernard K."/>
        </authorList>
    </citation>
    <scope>NUCLEOTIDE SEQUENCE [LARGE SCALE GENOMIC DNA]</scope>
    <source>
        <strain evidence="5 8">NML 110608</strain>
    </source>
</reference>
<evidence type="ECO:0000313" key="6">
    <source>
        <dbReference type="EMBL" id="ODR53046.1"/>
    </source>
</evidence>
<dbReference type="PATRIC" id="fig|1432052.4.peg.6226"/>
<dbReference type="EMBL" id="MCGH01000004">
    <property type="protein sequence ID" value="ODM02442.1"/>
    <property type="molecule type" value="Genomic_DNA"/>
</dbReference>
<dbReference type="InterPro" id="IPR001789">
    <property type="entry name" value="Sig_transdc_resp-reg_receiver"/>
</dbReference>
<evidence type="ECO:0000259" key="4">
    <source>
        <dbReference type="PROSITE" id="PS50110"/>
    </source>
</evidence>
<dbReference type="GO" id="GO:0000160">
    <property type="term" value="P:phosphorelay signal transduction system"/>
    <property type="evidence" value="ECO:0007669"/>
    <property type="project" value="InterPro"/>
</dbReference>
<dbReference type="Pfam" id="PF00072">
    <property type="entry name" value="Response_reg"/>
    <property type="match status" value="1"/>
</dbReference>
<keyword evidence="3" id="KW-0597">Phosphoprotein</keyword>
<dbReference type="Proteomes" id="UP000094067">
    <property type="component" value="Unassembled WGS sequence"/>
</dbReference>
<dbReference type="PROSITE" id="PS50110">
    <property type="entry name" value="RESPONSE_REGULATORY"/>
    <property type="match status" value="1"/>
</dbReference>
<evidence type="ECO:0000313" key="7">
    <source>
        <dbReference type="EMBL" id="ODR55438.1"/>
    </source>
</evidence>
<dbReference type="Gene3D" id="3.40.50.2300">
    <property type="match status" value="1"/>
</dbReference>
<comment type="caution">
    <text evidence="6">The sequence shown here is derived from an EMBL/GenBank/DDBJ whole genome shotgun (WGS) entry which is preliminary data.</text>
</comment>
<dbReference type="EMBL" id="MEHD01000024">
    <property type="protein sequence ID" value="ODR55438.1"/>
    <property type="molecule type" value="Genomic_DNA"/>
</dbReference>
<dbReference type="EMBL" id="MEHA01000005">
    <property type="protein sequence ID" value="ODR53046.1"/>
    <property type="molecule type" value="Genomic_DNA"/>
</dbReference>
<gene>
    <name evidence="5" type="primary">cheY_4</name>
    <name evidence="6" type="ORF">BEI59_09285</name>
    <name evidence="5" type="ORF">BEI61_05604</name>
    <name evidence="7" type="ORF">BEI63_14465</name>
</gene>
<dbReference type="InterPro" id="IPR011006">
    <property type="entry name" value="CheY-like_superfamily"/>
</dbReference>
<dbReference type="PANTHER" id="PTHR43228">
    <property type="entry name" value="TWO-COMPONENT RESPONSE REGULATOR"/>
    <property type="match status" value="1"/>
</dbReference>
<comment type="function">
    <text evidence="2">May play the central regulatory role in sporulation. It may be an element of the effector pathway responsible for the activation of sporulation genes in response to nutritional stress. Spo0A may act in concert with spo0H (a sigma factor) to control the expression of some genes that are critical to the sporulation process.</text>
</comment>
<evidence type="ECO:0000313" key="5">
    <source>
        <dbReference type="EMBL" id="ODM02442.1"/>
    </source>
</evidence>
<proteinExistence type="predicted"/>
<feature type="modified residue" description="4-aspartylphosphate" evidence="3">
    <location>
        <position position="54"/>
    </location>
</feature>
<evidence type="ECO:0000313" key="8">
    <source>
        <dbReference type="Proteomes" id="UP000094067"/>
    </source>
</evidence>
<dbReference type="OrthoDB" id="9790669at2"/>
<dbReference type="SUPFAM" id="SSF52172">
    <property type="entry name" value="CheY-like"/>
    <property type="match status" value="1"/>
</dbReference>
<protein>
    <recommendedName>
        <fullName evidence="1">Stage 0 sporulation protein A homolog</fullName>
    </recommendedName>
</protein>
<name>A0A1E3UK62_9FIRM</name>
<organism evidence="6 9">
    <name type="scientific">Eisenbergiella tayi</name>
    <dbReference type="NCBI Taxonomy" id="1432052"/>
    <lineage>
        <taxon>Bacteria</taxon>
        <taxon>Bacillati</taxon>
        <taxon>Bacillota</taxon>
        <taxon>Clostridia</taxon>
        <taxon>Lachnospirales</taxon>
        <taxon>Lachnospiraceae</taxon>
        <taxon>Eisenbergiella</taxon>
    </lineage>
</organism>
<evidence type="ECO:0000256" key="1">
    <source>
        <dbReference type="ARBA" id="ARBA00018672"/>
    </source>
</evidence>
<sequence length="121" mass="13761">MGKKIMVVDDAMFMRKVICKNLQECGYTDIIEACDGEKALEMYALYKPDLVLLDITMPGISGIEVLEEIQREDPQSRIVMCSAVGQEQMIQQAVMLGAKDFIVKPFRPDEFRRIVRNAIES</sequence>
<evidence type="ECO:0000313" key="10">
    <source>
        <dbReference type="Proteomes" id="UP000094869"/>
    </source>
</evidence>
<evidence type="ECO:0000256" key="3">
    <source>
        <dbReference type="PROSITE-ProRule" id="PRU00169"/>
    </source>
</evidence>
<evidence type="ECO:0000313" key="9">
    <source>
        <dbReference type="Proteomes" id="UP000094271"/>
    </source>
</evidence>
<reference evidence="6 9" key="3">
    <citation type="submission" date="2016-08" db="EMBL/GenBank/DDBJ databases">
        <authorList>
            <person name="Seilhamer J.J."/>
        </authorList>
    </citation>
    <scope>NUCLEOTIDE SEQUENCE [LARGE SCALE GENOMIC DNA]</scope>
    <source>
        <strain evidence="6 9">NML150140-1</strain>
    </source>
</reference>
<feature type="domain" description="Response regulatory" evidence="4">
    <location>
        <begin position="4"/>
        <end position="119"/>
    </location>
</feature>
<dbReference type="SMART" id="SM00448">
    <property type="entry name" value="REC"/>
    <property type="match status" value="1"/>
</dbReference>
<dbReference type="RefSeq" id="WP_069154967.1">
    <property type="nucleotide sequence ID" value="NZ_DAWDRA010000006.1"/>
</dbReference>
<dbReference type="InterPro" id="IPR052048">
    <property type="entry name" value="ST_Response_Regulator"/>
</dbReference>
<evidence type="ECO:0000256" key="2">
    <source>
        <dbReference type="ARBA" id="ARBA00024867"/>
    </source>
</evidence>
<dbReference type="PANTHER" id="PTHR43228:SF1">
    <property type="entry name" value="TWO-COMPONENT RESPONSE REGULATOR ARR22"/>
    <property type="match status" value="1"/>
</dbReference>
<dbReference type="Proteomes" id="UP000094271">
    <property type="component" value="Unassembled WGS sequence"/>
</dbReference>
<dbReference type="Proteomes" id="UP000094869">
    <property type="component" value="Unassembled WGS sequence"/>
</dbReference>
<reference evidence="7 10" key="2">
    <citation type="submission" date="2016-08" db="EMBL/GenBank/DDBJ databases">
        <title>Characterization of Isolates of Eisenbergiella tayi Derived from Blood Cultures, Using Whole Genome Sequencing.</title>
        <authorList>
            <person name="Bernier A.-M."/>
            <person name="Burdz T."/>
            <person name="Wiebe D."/>
            <person name="Bernard K."/>
        </authorList>
    </citation>
    <scope>NUCLEOTIDE SEQUENCE [LARGE SCALE GENOMIC DNA]</scope>
    <source>
        <strain evidence="7 10">NML120146</strain>
    </source>
</reference>